<dbReference type="WBParaSite" id="RSKR_0001078250.1">
    <property type="protein sequence ID" value="RSKR_0001078250.1"/>
    <property type="gene ID" value="RSKR_0001078250"/>
</dbReference>
<evidence type="ECO:0000313" key="1">
    <source>
        <dbReference type="Proteomes" id="UP000095286"/>
    </source>
</evidence>
<accession>A0AC35UH18</accession>
<evidence type="ECO:0000313" key="2">
    <source>
        <dbReference type="WBParaSite" id="RSKR_0001078250.1"/>
    </source>
</evidence>
<organism evidence="1 2">
    <name type="scientific">Rhabditophanes sp. KR3021</name>
    <dbReference type="NCBI Taxonomy" id="114890"/>
    <lineage>
        <taxon>Eukaryota</taxon>
        <taxon>Metazoa</taxon>
        <taxon>Ecdysozoa</taxon>
        <taxon>Nematoda</taxon>
        <taxon>Chromadorea</taxon>
        <taxon>Rhabditida</taxon>
        <taxon>Tylenchina</taxon>
        <taxon>Panagrolaimomorpha</taxon>
        <taxon>Strongyloidoidea</taxon>
        <taxon>Alloionematidae</taxon>
        <taxon>Rhabditophanes</taxon>
    </lineage>
</organism>
<proteinExistence type="predicted"/>
<reference evidence="2" key="1">
    <citation type="submission" date="2016-11" db="UniProtKB">
        <authorList>
            <consortium name="WormBaseParasite"/>
        </authorList>
    </citation>
    <scope>IDENTIFICATION</scope>
    <source>
        <strain evidence="2">KR3021</strain>
    </source>
</reference>
<sequence length="94" mass="10769">MPKSSLALKRVATINCRTLAATKIGREYIEDKLMSLTKTMQRLKVDVIFVTETKRNESNFQLNYDDKLHISCFFGPFIKVGGVGFLIQPYQTHL</sequence>
<name>A0AC35UH18_9BILA</name>
<protein>
    <submittedName>
        <fullName evidence="2">Endo/exonuclease/phosphatase domain-containing protein</fullName>
    </submittedName>
</protein>
<dbReference type="Proteomes" id="UP000095286">
    <property type="component" value="Unplaced"/>
</dbReference>